<dbReference type="InterPro" id="IPR033899">
    <property type="entry name" value="CXC_Chemokine_domain"/>
</dbReference>
<dbReference type="Gene3D" id="2.40.50.40">
    <property type="match status" value="1"/>
</dbReference>
<dbReference type="PANTHER" id="PTHR12015:SF204">
    <property type="entry name" value="C-X-C MOTIF CHEMOKINE 13"/>
    <property type="match status" value="1"/>
</dbReference>
<evidence type="ECO:0000259" key="5">
    <source>
        <dbReference type="SMART" id="SM00199"/>
    </source>
</evidence>
<dbReference type="InterPro" id="IPR039809">
    <property type="entry name" value="Chemokine_b/g/d"/>
</dbReference>
<name>A0ABM3DW24_SALSA</name>
<proteinExistence type="inferred from homology"/>
<organism evidence="6 7">
    <name type="scientific">Salmo salar</name>
    <name type="common">Atlantic salmon</name>
    <dbReference type="NCBI Taxonomy" id="8030"/>
    <lineage>
        <taxon>Eukaryota</taxon>
        <taxon>Metazoa</taxon>
        <taxon>Chordata</taxon>
        <taxon>Craniata</taxon>
        <taxon>Vertebrata</taxon>
        <taxon>Euteleostomi</taxon>
        <taxon>Actinopterygii</taxon>
        <taxon>Neopterygii</taxon>
        <taxon>Teleostei</taxon>
        <taxon>Protacanthopterygii</taxon>
        <taxon>Salmoniformes</taxon>
        <taxon>Salmonidae</taxon>
        <taxon>Salmoninae</taxon>
        <taxon>Salmo</taxon>
    </lineage>
</organism>
<evidence type="ECO:0000313" key="7">
    <source>
        <dbReference type="RefSeq" id="XP_045562994.1"/>
    </source>
</evidence>
<evidence type="ECO:0000256" key="4">
    <source>
        <dbReference type="ARBA" id="ARBA00022525"/>
    </source>
</evidence>
<gene>
    <name evidence="7" type="primary">LOC106585872</name>
</gene>
<dbReference type="GeneID" id="106585872"/>
<keyword evidence="4" id="KW-0964">Secreted</keyword>
<comment type="similarity">
    <text evidence="2">Belongs to the intercrine alpha (chemokine CxC) family.</text>
</comment>
<evidence type="ECO:0000256" key="3">
    <source>
        <dbReference type="ARBA" id="ARBA00022514"/>
    </source>
</evidence>
<keyword evidence="3" id="KW-0202">Cytokine</keyword>
<dbReference type="Proteomes" id="UP001652741">
    <property type="component" value="Chromosome ssa24"/>
</dbReference>
<dbReference type="SUPFAM" id="SSF54117">
    <property type="entry name" value="Interleukin 8-like chemokines"/>
    <property type="match status" value="1"/>
</dbReference>
<dbReference type="RefSeq" id="XP_045562994.1">
    <property type="nucleotide sequence ID" value="XM_045707038.1"/>
</dbReference>
<evidence type="ECO:0000256" key="1">
    <source>
        <dbReference type="ARBA" id="ARBA00004613"/>
    </source>
</evidence>
<reference evidence="7" key="1">
    <citation type="submission" date="2025-08" db="UniProtKB">
        <authorList>
            <consortium name="RefSeq"/>
        </authorList>
    </citation>
    <scope>IDENTIFICATION</scope>
</reference>
<feature type="domain" description="Chemokine interleukin-8-like" evidence="5">
    <location>
        <begin position="53"/>
        <end position="114"/>
    </location>
</feature>
<dbReference type="PANTHER" id="PTHR12015">
    <property type="entry name" value="SMALL INDUCIBLE CYTOKINE A"/>
    <property type="match status" value="1"/>
</dbReference>
<dbReference type="Pfam" id="PF00048">
    <property type="entry name" value="IL8"/>
    <property type="match status" value="1"/>
</dbReference>
<accession>A0ABM3DW24</accession>
<keyword evidence="6" id="KW-1185">Reference proteome</keyword>
<dbReference type="InterPro" id="IPR036048">
    <property type="entry name" value="Interleukin_8-like_sf"/>
</dbReference>
<evidence type="ECO:0000256" key="2">
    <source>
        <dbReference type="ARBA" id="ARBA00010665"/>
    </source>
</evidence>
<evidence type="ECO:0000313" key="6">
    <source>
        <dbReference type="Proteomes" id="UP001652741"/>
    </source>
</evidence>
<dbReference type="InterPro" id="IPR001089">
    <property type="entry name" value="Chemokine_CXC"/>
</dbReference>
<dbReference type="CDD" id="cd00273">
    <property type="entry name" value="Chemokine_CXC"/>
    <property type="match status" value="1"/>
</dbReference>
<protein>
    <submittedName>
        <fullName evidence="7">C-X-C motif chemokine 13 isoform X1</fullName>
    </submittedName>
</protein>
<comment type="subcellular location">
    <subcellularLocation>
        <location evidence="1">Secreted</location>
    </subcellularLocation>
</comment>
<dbReference type="InterPro" id="IPR001811">
    <property type="entry name" value="Chemokine_IL8-like_dom"/>
</dbReference>
<dbReference type="SMART" id="SM00199">
    <property type="entry name" value="SCY"/>
    <property type="match status" value="1"/>
</dbReference>
<dbReference type="PRINTS" id="PR00437">
    <property type="entry name" value="SMALLCYTKCXC"/>
</dbReference>
<sequence>MPLRSRCVRSVRSTVCIGSCAAVDFVRKPAWNCHTSLREYLLSTFPMNGCAACQKCRCIRTSSAFISPRLFHRIEILPPGAHCRQTEIIITKKDKATVCVTPDARWINKVITKLQSSNKKKRSAELPHLNHH</sequence>